<sequence length="442" mass="50162">MKKNEHVNGICCGYTKDGHGVVKIDGFPLFVKGMLENEEGELVITMVKKSYGYARLLNLHKTSAERVKPVCPLAKQCGGCQLQHMSYKEQLRYKKQKVQDVIDRIAKLDLKVEDVLGMEHQLYYRNKGQIPVGLKNNIVQTGFYRINSNEIIDMNTCLIQSERINTVLAVMKELLVSYENASVFRHLLIKDGFHTGEVMVVWITRKKNFPHKEDMVKELVDRLPFVKSIVLNLNTREDNVILGKEEEVLYGQSFITDTIHGLKFHISSKSFYQVNPVQTEVLYGKALEFCEIKGNETILDMYCGVGTISMFLAQKAKKVIGIEIVEQAIKNAKENALNNGISNIEFVCSDAASYAKKLSEENMKPDIIVVDPPRKGCDQITLDSIVKMSPQRIVYVSCDPATLARDLRILEDSGYHCIKVQPVDMFPFSHHIENVAQLIKNK</sequence>
<gene>
    <name evidence="6" type="primary">rlmCD</name>
    <name evidence="6" type="ORF">Aargi30884_26430</name>
</gene>
<name>A0A6N4TL08_9FIRM</name>
<feature type="binding site" evidence="4">
    <location>
        <position position="323"/>
    </location>
    <ligand>
        <name>S-adenosyl-L-methionine</name>
        <dbReference type="ChEBI" id="CHEBI:59789"/>
    </ligand>
</feature>
<evidence type="ECO:0000256" key="5">
    <source>
        <dbReference type="PROSITE-ProRule" id="PRU10015"/>
    </source>
</evidence>
<evidence type="ECO:0000313" key="6">
    <source>
        <dbReference type="EMBL" id="BBK23740.1"/>
    </source>
</evidence>
<dbReference type="CDD" id="cd02440">
    <property type="entry name" value="AdoMet_MTases"/>
    <property type="match status" value="1"/>
</dbReference>
<dbReference type="Gene3D" id="2.40.50.140">
    <property type="entry name" value="Nucleic acid-binding proteins"/>
    <property type="match status" value="1"/>
</dbReference>
<dbReference type="FunFam" id="2.40.50.1070:FF:000003">
    <property type="entry name" value="23S rRNA (Uracil-5-)-methyltransferase RumA"/>
    <property type="match status" value="1"/>
</dbReference>
<keyword evidence="1 4" id="KW-0489">Methyltransferase</keyword>
<keyword evidence="2 4" id="KW-0808">Transferase</keyword>
<dbReference type="InterPro" id="IPR010280">
    <property type="entry name" value="U5_MeTrfase_fam"/>
</dbReference>
<feature type="active site" description="Nucleophile" evidence="4">
    <location>
        <position position="398"/>
    </location>
</feature>
<dbReference type="PANTHER" id="PTHR11061">
    <property type="entry name" value="RNA M5U METHYLTRANSFERASE"/>
    <property type="match status" value="1"/>
</dbReference>
<dbReference type="SUPFAM" id="SSF50249">
    <property type="entry name" value="Nucleic acid-binding proteins"/>
    <property type="match status" value="1"/>
</dbReference>
<dbReference type="InterPro" id="IPR012340">
    <property type="entry name" value="NA-bd_OB-fold"/>
</dbReference>
<dbReference type="FunFam" id="3.40.50.150:FF:000009">
    <property type="entry name" value="23S rRNA (Uracil(1939)-C(5))-methyltransferase RlmD"/>
    <property type="match status" value="1"/>
</dbReference>
<keyword evidence="7" id="KW-1185">Reference proteome</keyword>
<organism evidence="6 7">
    <name type="scientific">Amedibacterium intestinale</name>
    <dbReference type="NCBI Taxonomy" id="2583452"/>
    <lineage>
        <taxon>Bacteria</taxon>
        <taxon>Bacillati</taxon>
        <taxon>Bacillota</taxon>
        <taxon>Erysipelotrichia</taxon>
        <taxon>Erysipelotrichales</taxon>
        <taxon>Erysipelotrichaceae</taxon>
        <taxon>Amedibacterium</taxon>
    </lineage>
</organism>
<proteinExistence type="inferred from homology"/>
<dbReference type="SUPFAM" id="SSF53335">
    <property type="entry name" value="S-adenosyl-L-methionine-dependent methyltransferases"/>
    <property type="match status" value="1"/>
</dbReference>
<dbReference type="EMBL" id="AP019695">
    <property type="protein sequence ID" value="BBK23740.1"/>
    <property type="molecule type" value="Genomic_DNA"/>
</dbReference>
<dbReference type="KEGG" id="aarg:Aargi30884_26430"/>
<feature type="binding site" evidence="4">
    <location>
        <position position="371"/>
    </location>
    <ligand>
        <name>S-adenosyl-L-methionine</name>
        <dbReference type="ChEBI" id="CHEBI:59789"/>
    </ligand>
</feature>
<dbReference type="InterPro" id="IPR029063">
    <property type="entry name" value="SAM-dependent_MTases_sf"/>
</dbReference>
<dbReference type="PROSITE" id="PS51687">
    <property type="entry name" value="SAM_MT_RNA_M5U"/>
    <property type="match status" value="1"/>
</dbReference>
<keyword evidence="3 4" id="KW-0949">S-adenosyl-L-methionine</keyword>
<reference evidence="7" key="1">
    <citation type="submission" date="2019-05" db="EMBL/GenBank/DDBJ databases">
        <title>Complete genome sequencing of Absiella argi strain JCM 30884.</title>
        <authorList>
            <person name="Sakamoto M."/>
            <person name="Murakami T."/>
            <person name="Mori H."/>
        </authorList>
    </citation>
    <scope>NUCLEOTIDE SEQUENCE [LARGE SCALE GENOMIC DNA]</scope>
    <source>
        <strain evidence="7">JCM 30884</strain>
    </source>
</reference>
<evidence type="ECO:0000313" key="7">
    <source>
        <dbReference type="Proteomes" id="UP000464754"/>
    </source>
</evidence>
<dbReference type="Pfam" id="PF05958">
    <property type="entry name" value="tRNA_U5-meth_tr"/>
    <property type="match status" value="1"/>
</dbReference>
<protein>
    <submittedName>
        <fullName evidence="6">23S rRNA (Uracil-C(5))-methyltransferase RlmCD</fullName>
    </submittedName>
</protein>
<feature type="binding site" evidence="4">
    <location>
        <position position="302"/>
    </location>
    <ligand>
        <name>S-adenosyl-L-methionine</name>
        <dbReference type="ChEBI" id="CHEBI:59789"/>
    </ligand>
</feature>
<dbReference type="NCBIfam" id="TIGR00479">
    <property type="entry name" value="rumA"/>
    <property type="match status" value="1"/>
</dbReference>
<dbReference type="AlphaFoldDB" id="A0A6N4TL08"/>
<dbReference type="Proteomes" id="UP000464754">
    <property type="component" value="Chromosome"/>
</dbReference>
<dbReference type="PROSITE" id="PS01230">
    <property type="entry name" value="TRMA_1"/>
    <property type="match status" value="1"/>
</dbReference>
<evidence type="ECO:0000256" key="4">
    <source>
        <dbReference type="PROSITE-ProRule" id="PRU01024"/>
    </source>
</evidence>
<dbReference type="GO" id="GO:0070475">
    <property type="term" value="P:rRNA base methylation"/>
    <property type="evidence" value="ECO:0007669"/>
    <property type="project" value="TreeGrafter"/>
</dbReference>
<evidence type="ECO:0000256" key="3">
    <source>
        <dbReference type="ARBA" id="ARBA00022691"/>
    </source>
</evidence>
<dbReference type="Gene3D" id="3.40.50.150">
    <property type="entry name" value="Vaccinia Virus protein VP39"/>
    <property type="match status" value="1"/>
</dbReference>
<dbReference type="PANTHER" id="PTHR11061:SF30">
    <property type="entry name" value="TRNA (URACIL(54)-C(5))-METHYLTRANSFERASE"/>
    <property type="match status" value="1"/>
</dbReference>
<evidence type="ECO:0000256" key="2">
    <source>
        <dbReference type="ARBA" id="ARBA00022679"/>
    </source>
</evidence>
<accession>A0A6N4TL08</accession>
<dbReference type="InterPro" id="IPR030390">
    <property type="entry name" value="MeTrfase_TrmA_AS"/>
</dbReference>
<comment type="similarity">
    <text evidence="4">Belongs to the class I-like SAM-binding methyltransferase superfamily. RNA M5U methyltransferase family.</text>
</comment>
<feature type="active site" evidence="5">
    <location>
        <position position="398"/>
    </location>
</feature>
<dbReference type="GO" id="GO:0070041">
    <property type="term" value="F:rRNA (uridine-C5-)-methyltransferase activity"/>
    <property type="evidence" value="ECO:0007669"/>
    <property type="project" value="TreeGrafter"/>
</dbReference>
<evidence type="ECO:0000256" key="1">
    <source>
        <dbReference type="ARBA" id="ARBA00022603"/>
    </source>
</evidence>
<dbReference type="RefSeq" id="WP_118276969.1">
    <property type="nucleotide sequence ID" value="NZ_AP019695.1"/>
</dbReference>
<feature type="binding site" evidence="4">
    <location>
        <position position="273"/>
    </location>
    <ligand>
        <name>S-adenosyl-L-methionine</name>
        <dbReference type="ChEBI" id="CHEBI:59789"/>
    </ligand>
</feature>
<dbReference type="Gene3D" id="2.40.50.1070">
    <property type="match status" value="1"/>
</dbReference>